<dbReference type="Proteomes" id="UP000319160">
    <property type="component" value="Unassembled WGS sequence"/>
</dbReference>
<evidence type="ECO:0000313" key="2">
    <source>
        <dbReference type="Proteomes" id="UP000319160"/>
    </source>
</evidence>
<gene>
    <name evidence="1" type="ORF">FHL15_003609</name>
</gene>
<keyword evidence="2" id="KW-1185">Reference proteome</keyword>
<dbReference type="EMBL" id="VFLP01000015">
    <property type="protein sequence ID" value="TRX95651.1"/>
    <property type="molecule type" value="Genomic_DNA"/>
</dbReference>
<organism evidence="1 2">
    <name type="scientific">Xylaria flabelliformis</name>
    <dbReference type="NCBI Taxonomy" id="2512241"/>
    <lineage>
        <taxon>Eukaryota</taxon>
        <taxon>Fungi</taxon>
        <taxon>Dikarya</taxon>
        <taxon>Ascomycota</taxon>
        <taxon>Pezizomycotina</taxon>
        <taxon>Sordariomycetes</taxon>
        <taxon>Xylariomycetidae</taxon>
        <taxon>Xylariales</taxon>
        <taxon>Xylariaceae</taxon>
        <taxon>Xylaria</taxon>
    </lineage>
</organism>
<protein>
    <submittedName>
        <fullName evidence="1">Uncharacterized protein</fullName>
    </submittedName>
</protein>
<sequence length="468" mass="49867">MHYLRIHNRSNHPQTFQCHGYNGNKDLTIKANSQANIEAADGTSGAIIAVHEGVIGEQCEITKAGWQGNDTIDISNICGAGGNMTCQQVGDAPGKFKGLETFMQACNDKWHKLPQAKRDQLKGHVFLDGKGNVKRIGAPKEFQPLEEFVRTFANGRTYIGVGAWGPSKGNPEDNKQSSAGKGSKDILIIYSDGNAAPDPSKPFTGQSIAAFNLMAIPTASQDKADADVKDKVAEQDVKALNEPVVSQQTIEARGANGEKQMAQAAEAVEFMTATAAAPGPSGPGILLTNKSAKKNTYFFYDNFWNGNGTAGANFDHPLKHVDVGPNQTVHVPLSLAFKGRVQRGDQQPATWAEFQVKASNDGRAHGDISVQQGCDGAVTVASTDGTNVSNGFVKDIVKGAPAAALDKKPNNEKVLASTEGNWKGPGNQAAIDWCYKQLGHDKAYIKGGTGVPDVASKNNCLHFTFYVV</sequence>
<dbReference type="OrthoDB" id="5959761at2759"/>
<evidence type="ECO:0000313" key="1">
    <source>
        <dbReference type="EMBL" id="TRX95651.1"/>
    </source>
</evidence>
<dbReference type="STRING" id="2512241.A0A553I621"/>
<proteinExistence type="predicted"/>
<comment type="caution">
    <text evidence="1">The sequence shown here is derived from an EMBL/GenBank/DDBJ whole genome shotgun (WGS) entry which is preliminary data.</text>
</comment>
<reference evidence="2" key="1">
    <citation type="submission" date="2019-06" db="EMBL/GenBank/DDBJ databases">
        <title>Draft genome sequence of the griseofulvin-producing fungus Xylaria cubensis strain G536.</title>
        <authorList>
            <person name="Mead M.E."/>
            <person name="Raja H.A."/>
            <person name="Steenwyk J.L."/>
            <person name="Knowles S.L."/>
            <person name="Oberlies N.H."/>
            <person name="Rokas A."/>
        </authorList>
    </citation>
    <scope>NUCLEOTIDE SEQUENCE [LARGE SCALE GENOMIC DNA]</scope>
    <source>
        <strain evidence="2">G536</strain>
    </source>
</reference>
<name>A0A553I621_9PEZI</name>
<accession>A0A553I621</accession>
<dbReference type="AlphaFoldDB" id="A0A553I621"/>